<name>A0AAV5RDG1_STABA</name>
<organism evidence="1 2">
    <name type="scientific">Starmerella bacillaris</name>
    <name type="common">Yeast</name>
    <name type="synonym">Candida zemplinina</name>
    <dbReference type="NCBI Taxonomy" id="1247836"/>
    <lineage>
        <taxon>Eukaryota</taxon>
        <taxon>Fungi</taxon>
        <taxon>Dikarya</taxon>
        <taxon>Ascomycota</taxon>
        <taxon>Saccharomycotina</taxon>
        <taxon>Dipodascomycetes</taxon>
        <taxon>Dipodascales</taxon>
        <taxon>Trichomonascaceae</taxon>
        <taxon>Starmerella</taxon>
    </lineage>
</organism>
<protein>
    <recommendedName>
        <fullName evidence="3">BLOC-1-related complex subunit 5</fullName>
    </recommendedName>
</protein>
<comment type="caution">
    <text evidence="1">The sequence shown here is derived from an EMBL/GenBank/DDBJ whole genome shotgun (WGS) entry which is preliminary data.</text>
</comment>
<dbReference type="AlphaFoldDB" id="A0AAV5RDG1"/>
<accession>A0AAV5RDG1</accession>
<keyword evidence="2" id="KW-1185">Reference proteome</keyword>
<proteinExistence type="predicted"/>
<evidence type="ECO:0000313" key="1">
    <source>
        <dbReference type="EMBL" id="GMM49193.1"/>
    </source>
</evidence>
<evidence type="ECO:0008006" key="3">
    <source>
        <dbReference type="Google" id="ProtNLM"/>
    </source>
</evidence>
<gene>
    <name evidence="1" type="ORF">DASB73_001510</name>
</gene>
<evidence type="ECO:0000313" key="2">
    <source>
        <dbReference type="Proteomes" id="UP001362899"/>
    </source>
</evidence>
<sequence>MRDRSWVGDTSPLQKHAAEIQTSYREILHEQIQQVVSGQFAVSNKIQSVEKHTIATNVYLNKQLKRVDFDRCIKAANEFDYELNIMKSNLSECIASVDSIARSKEIDLSLYPSLAKYIRNNTNDS</sequence>
<reference evidence="1 2" key="1">
    <citation type="journal article" date="2023" name="Elife">
        <title>Identification of key yeast species and microbe-microbe interactions impacting larval growth of Drosophila in the wild.</title>
        <authorList>
            <person name="Mure A."/>
            <person name="Sugiura Y."/>
            <person name="Maeda R."/>
            <person name="Honda K."/>
            <person name="Sakurai N."/>
            <person name="Takahashi Y."/>
            <person name="Watada M."/>
            <person name="Katoh T."/>
            <person name="Gotoh A."/>
            <person name="Gotoh Y."/>
            <person name="Taniguchi I."/>
            <person name="Nakamura K."/>
            <person name="Hayashi T."/>
            <person name="Katayama T."/>
            <person name="Uemura T."/>
            <person name="Hattori Y."/>
        </authorList>
    </citation>
    <scope>NUCLEOTIDE SEQUENCE [LARGE SCALE GENOMIC DNA]</scope>
    <source>
        <strain evidence="1 2">SB-73</strain>
    </source>
</reference>
<dbReference type="EMBL" id="BTGC01000001">
    <property type="protein sequence ID" value="GMM49193.1"/>
    <property type="molecule type" value="Genomic_DNA"/>
</dbReference>
<dbReference type="Proteomes" id="UP001362899">
    <property type="component" value="Unassembled WGS sequence"/>
</dbReference>